<evidence type="ECO:0000313" key="3">
    <source>
        <dbReference type="Proteomes" id="UP000276834"/>
    </source>
</evidence>
<dbReference type="AlphaFoldDB" id="A0A3L8RX90"/>
<gene>
    <name evidence="2" type="ORF">DV515_00014924</name>
</gene>
<accession>A0A3L8RX90</accession>
<evidence type="ECO:0000313" key="2">
    <source>
        <dbReference type="EMBL" id="RLV89368.1"/>
    </source>
</evidence>
<feature type="region of interest" description="Disordered" evidence="1">
    <location>
        <begin position="1"/>
        <end position="20"/>
    </location>
</feature>
<evidence type="ECO:0000256" key="1">
    <source>
        <dbReference type="SAM" id="MobiDB-lite"/>
    </source>
</evidence>
<name>A0A3L8RX90_CHLGU</name>
<feature type="region of interest" description="Disordered" evidence="1">
    <location>
        <begin position="60"/>
        <end position="79"/>
    </location>
</feature>
<keyword evidence="3" id="KW-1185">Reference proteome</keyword>
<comment type="caution">
    <text evidence="2">The sequence shown here is derived from an EMBL/GenBank/DDBJ whole genome shotgun (WGS) entry which is preliminary data.</text>
</comment>
<reference evidence="2 3" key="1">
    <citation type="journal article" date="2018" name="Proc. R. Soc. B">
        <title>A non-coding region near Follistatin controls head colour polymorphism in the Gouldian finch.</title>
        <authorList>
            <person name="Toomey M.B."/>
            <person name="Marques C.I."/>
            <person name="Andrade P."/>
            <person name="Araujo P.M."/>
            <person name="Sabatino S."/>
            <person name="Gazda M.A."/>
            <person name="Afonso S."/>
            <person name="Lopes R.J."/>
            <person name="Corbo J.C."/>
            <person name="Carneiro M."/>
        </authorList>
    </citation>
    <scope>NUCLEOTIDE SEQUENCE [LARGE SCALE GENOMIC DNA]</scope>
    <source>
        <strain evidence="2">Red01</strain>
        <tissue evidence="2">Muscle</tissue>
    </source>
</reference>
<dbReference type="EMBL" id="QUSF01000149">
    <property type="protein sequence ID" value="RLV89368.1"/>
    <property type="molecule type" value="Genomic_DNA"/>
</dbReference>
<feature type="region of interest" description="Disordered" evidence="1">
    <location>
        <begin position="199"/>
        <end position="230"/>
    </location>
</feature>
<sequence length="243" mass="26044">MRGEQPAPARHSTAQPRHNCTAPMSSQTCFLAAHGLPELCWDHASPLTCLQDTSPWVAEGPLGHGTTQWQHQPPGHLPRSLPRPQVPEGSLLESAWMSTALLAPGGHGRVSAAPCPASVRSPALERVHAGVWACHSPARNKPSTARWGWGWARPRWPVPSSQLGVPACAHPPPCHRTRLAPERCSCEHEPRKVPIASSFSTASALARPGTEDPSQGLCRDGTSWGTHGGPQHIPRDCLVHSHG</sequence>
<protein>
    <submittedName>
        <fullName evidence="2">Uncharacterized protein</fullName>
    </submittedName>
</protein>
<dbReference type="Proteomes" id="UP000276834">
    <property type="component" value="Unassembled WGS sequence"/>
</dbReference>
<proteinExistence type="predicted"/>
<organism evidence="2 3">
    <name type="scientific">Chloebia gouldiae</name>
    <name type="common">Gouldian finch</name>
    <name type="synonym">Erythrura gouldiae</name>
    <dbReference type="NCBI Taxonomy" id="44316"/>
    <lineage>
        <taxon>Eukaryota</taxon>
        <taxon>Metazoa</taxon>
        <taxon>Chordata</taxon>
        <taxon>Craniata</taxon>
        <taxon>Vertebrata</taxon>
        <taxon>Euteleostomi</taxon>
        <taxon>Archelosauria</taxon>
        <taxon>Archosauria</taxon>
        <taxon>Dinosauria</taxon>
        <taxon>Saurischia</taxon>
        <taxon>Theropoda</taxon>
        <taxon>Coelurosauria</taxon>
        <taxon>Aves</taxon>
        <taxon>Neognathae</taxon>
        <taxon>Neoaves</taxon>
        <taxon>Telluraves</taxon>
        <taxon>Australaves</taxon>
        <taxon>Passeriformes</taxon>
        <taxon>Passeroidea</taxon>
        <taxon>Passeridae</taxon>
        <taxon>Chloebia</taxon>
    </lineage>
</organism>